<dbReference type="EMBL" id="JZDQ02000023">
    <property type="protein sequence ID" value="OIJ25634.1"/>
    <property type="molecule type" value="Genomic_DNA"/>
</dbReference>
<feature type="region of interest" description="Disordered" evidence="1">
    <location>
        <begin position="22"/>
        <end position="43"/>
    </location>
</feature>
<dbReference type="Proteomes" id="UP000033772">
    <property type="component" value="Unassembled WGS sequence"/>
</dbReference>
<proteinExistence type="predicted"/>
<keyword evidence="3" id="KW-1185">Reference proteome</keyword>
<dbReference type="AlphaFoldDB" id="A0A1J4N277"/>
<dbReference type="InterPro" id="IPR013324">
    <property type="entry name" value="RNA_pol_sigma_r3/r4-like"/>
</dbReference>
<dbReference type="SUPFAM" id="SSF88659">
    <property type="entry name" value="Sigma3 and sigma4 domains of RNA polymerase sigma factors"/>
    <property type="match status" value="1"/>
</dbReference>
<organism evidence="2 3">
    <name type="scientific">Nocardioides luteus</name>
    <dbReference type="NCBI Taxonomy" id="1844"/>
    <lineage>
        <taxon>Bacteria</taxon>
        <taxon>Bacillati</taxon>
        <taxon>Actinomycetota</taxon>
        <taxon>Actinomycetes</taxon>
        <taxon>Propionibacteriales</taxon>
        <taxon>Nocardioidaceae</taxon>
        <taxon>Nocardioides</taxon>
    </lineage>
</organism>
<evidence type="ECO:0000313" key="3">
    <source>
        <dbReference type="Proteomes" id="UP000033772"/>
    </source>
</evidence>
<sequence>MARFIRWADDYTLWAFNPPAALAPDGSPTRRARADQPDDPVATLRELEDRRSRVDKHLEDLHDESAMAVRMLRRRGWSFGRIAAETGIPNQRVAQLARSSLGAGR</sequence>
<dbReference type="InterPro" id="IPR036388">
    <property type="entry name" value="WH-like_DNA-bd_sf"/>
</dbReference>
<reference evidence="2" key="1">
    <citation type="submission" date="2016-10" db="EMBL/GenBank/DDBJ databases">
        <title>Draft Genome Sequence of Nocardioides luteus Strain BAFB, an Alkane-Degrading Bacterium Isolated from JP-7 Polluted Soil.</title>
        <authorList>
            <person name="Brown L."/>
            <person name="Ruiz O.N."/>
            <person name="Gunasekera T."/>
        </authorList>
    </citation>
    <scope>NUCLEOTIDE SEQUENCE [LARGE SCALE GENOMIC DNA]</scope>
    <source>
        <strain evidence="2">BAFB</strain>
    </source>
</reference>
<gene>
    <name evidence="2" type="ORF">UG56_016735</name>
</gene>
<dbReference type="Gene3D" id="1.10.10.10">
    <property type="entry name" value="Winged helix-like DNA-binding domain superfamily/Winged helix DNA-binding domain"/>
    <property type="match status" value="1"/>
</dbReference>
<name>A0A1J4N277_9ACTN</name>
<dbReference type="RefSeq" id="WP_045548221.1">
    <property type="nucleotide sequence ID" value="NZ_JZDQ02000023.1"/>
</dbReference>
<evidence type="ECO:0000256" key="1">
    <source>
        <dbReference type="SAM" id="MobiDB-lite"/>
    </source>
</evidence>
<evidence type="ECO:0000313" key="2">
    <source>
        <dbReference type="EMBL" id="OIJ25634.1"/>
    </source>
</evidence>
<accession>A0A1J4N277</accession>
<comment type="caution">
    <text evidence="2">The sequence shown here is derived from an EMBL/GenBank/DDBJ whole genome shotgun (WGS) entry which is preliminary data.</text>
</comment>
<protein>
    <submittedName>
        <fullName evidence="2">Uncharacterized protein</fullName>
    </submittedName>
</protein>